<dbReference type="AlphaFoldDB" id="A0A1U9Z2N5"/>
<dbReference type="GO" id="GO:0005886">
    <property type="term" value="C:plasma membrane"/>
    <property type="evidence" value="ECO:0007669"/>
    <property type="project" value="UniProtKB-SubCell"/>
</dbReference>
<dbReference type="Gene3D" id="1.10.287.1260">
    <property type="match status" value="1"/>
</dbReference>
<dbReference type="SUPFAM" id="SSF82861">
    <property type="entry name" value="Mechanosensitive channel protein MscS (YggB), transmembrane region"/>
    <property type="match status" value="1"/>
</dbReference>
<evidence type="ECO:0000256" key="7">
    <source>
        <dbReference type="RuleBase" id="RU369025"/>
    </source>
</evidence>
<dbReference type="Pfam" id="PF00924">
    <property type="entry name" value="MS_channel_2nd"/>
    <property type="match status" value="1"/>
</dbReference>
<dbReference type="InterPro" id="IPR006685">
    <property type="entry name" value="MscS_channel_2nd"/>
</dbReference>
<dbReference type="STRING" id="1122214.Mame_02633"/>
<comment type="subunit">
    <text evidence="7">Homoheptamer.</text>
</comment>
<comment type="caution">
    <text evidence="7">Lacks conserved residue(s) required for the propagation of feature annotation.</text>
</comment>
<evidence type="ECO:0000256" key="1">
    <source>
        <dbReference type="ARBA" id="ARBA00004651"/>
    </source>
</evidence>
<feature type="domain" description="Mechanosensitive ion channel MscS C-terminal" evidence="10">
    <location>
        <begin position="190"/>
        <end position="271"/>
    </location>
</feature>
<evidence type="ECO:0000256" key="5">
    <source>
        <dbReference type="ARBA" id="ARBA00022989"/>
    </source>
</evidence>
<dbReference type="EMBL" id="CP020330">
    <property type="protein sequence ID" value="AQZ51959.1"/>
    <property type="molecule type" value="Genomic_DNA"/>
</dbReference>
<keyword evidence="7" id="KW-0997">Cell inner membrane</keyword>
<feature type="transmembrane region" description="Helical" evidence="7">
    <location>
        <begin position="68"/>
        <end position="93"/>
    </location>
</feature>
<evidence type="ECO:0000256" key="3">
    <source>
        <dbReference type="ARBA" id="ARBA00022475"/>
    </source>
</evidence>
<comment type="function">
    <text evidence="7">Mechanosensitive channel that participates in the regulation of osmotic pressure changes within the cell, opening in response to stretch forces in the membrane lipid bilayer, without the need for other proteins. Contributes to normal resistance to hypoosmotic shock. Forms an ion channel of 1.0 nanosiemens conductance with a slight preference for anions.</text>
</comment>
<accession>A0A1U9Z2N5</accession>
<dbReference type="eggNOG" id="COG0668">
    <property type="taxonomic scope" value="Bacteria"/>
</dbReference>
<keyword evidence="6 7" id="KW-0472">Membrane</keyword>
<feature type="transmembrane region" description="Helical" evidence="7">
    <location>
        <begin position="99"/>
        <end position="130"/>
    </location>
</feature>
<feature type="compositionally biased region" description="Low complexity" evidence="8">
    <location>
        <begin position="310"/>
        <end position="332"/>
    </location>
</feature>
<keyword evidence="5 7" id="KW-1133">Transmembrane helix</keyword>
<keyword evidence="13" id="KW-1185">Reference proteome</keyword>
<dbReference type="InterPro" id="IPR049278">
    <property type="entry name" value="MS_channel_C"/>
</dbReference>
<dbReference type="InterPro" id="IPR045275">
    <property type="entry name" value="MscS_archaea/bacteria_type"/>
</dbReference>
<protein>
    <recommendedName>
        <fullName evidence="7">Small-conductance mechanosensitive channel</fullName>
    </recommendedName>
</protein>
<evidence type="ECO:0000256" key="8">
    <source>
        <dbReference type="SAM" id="MobiDB-lite"/>
    </source>
</evidence>
<dbReference type="InterPro" id="IPR011066">
    <property type="entry name" value="MscS_channel_C_sf"/>
</dbReference>
<organism evidence="12 13">
    <name type="scientific">Martelella mediterranea DSM 17316</name>
    <dbReference type="NCBI Taxonomy" id="1122214"/>
    <lineage>
        <taxon>Bacteria</taxon>
        <taxon>Pseudomonadati</taxon>
        <taxon>Pseudomonadota</taxon>
        <taxon>Alphaproteobacteria</taxon>
        <taxon>Hyphomicrobiales</taxon>
        <taxon>Aurantimonadaceae</taxon>
        <taxon>Martelella</taxon>
    </lineage>
</organism>
<proteinExistence type="inferred from homology"/>
<sequence length="339" mass="36285">MDSIEKQASDLLNASSDFAEAMMALVVTYAFSVLGAIILLIVGWIVAAIAQRSVKTAFMKFDNVDKTLAGFFGAIARYGILTIVIVMVLGQFGVQTASILAALGAAGLAIGLALQGTLQNIAAGIMLLVLRPFKVGEYISTGSIDGTVQEVGLFATELKTFDGLYRLAPNSTLWNVSITNYSRVAQRMHELAIGIGYEDDLRKAIDIMLDLAKNNENVLSDPEPYAFVKELGDSAVVVAMRYWVPGPLWWKTTHVMTRDAKLAFDDAGISIPFPQVTLSTLDDDGLPVKPEKSEQADNEQADTAEDKPAAKSAAKAGSKPASRAANKPAARAGAKKQRE</sequence>
<keyword evidence="7" id="KW-0407">Ion channel</keyword>
<evidence type="ECO:0000256" key="6">
    <source>
        <dbReference type="ARBA" id="ARBA00023136"/>
    </source>
</evidence>
<keyword evidence="7" id="KW-0406">Ion transport</keyword>
<feature type="domain" description="Mechanosensitive ion channel transmembrane helices 2/3" evidence="11">
    <location>
        <begin position="75"/>
        <end position="115"/>
    </location>
</feature>
<reference evidence="12 13" key="1">
    <citation type="submission" date="2017-03" db="EMBL/GenBank/DDBJ databases">
        <title>Foreign affairs: Plasmid Transfer between Roseobacters and Rhizobia.</title>
        <authorList>
            <person name="Bartling P."/>
            <person name="Bunk B."/>
            <person name="Overmann J."/>
            <person name="Brinkmann H."/>
            <person name="Petersen J."/>
        </authorList>
    </citation>
    <scope>NUCLEOTIDE SEQUENCE [LARGE SCALE GENOMIC DNA]</scope>
    <source>
        <strain evidence="12 13">MACL11</strain>
    </source>
</reference>
<dbReference type="PANTHER" id="PTHR30221:SF1">
    <property type="entry name" value="SMALL-CONDUCTANCE MECHANOSENSITIVE CHANNEL"/>
    <property type="match status" value="1"/>
</dbReference>
<evidence type="ECO:0000259" key="11">
    <source>
        <dbReference type="Pfam" id="PF21088"/>
    </source>
</evidence>
<dbReference type="Pfam" id="PF21082">
    <property type="entry name" value="MS_channel_3rd"/>
    <property type="match status" value="1"/>
</dbReference>
<dbReference type="Proteomes" id="UP000191135">
    <property type="component" value="Chromosome"/>
</dbReference>
<dbReference type="Pfam" id="PF05552">
    <property type="entry name" value="MS_channel_1st_1"/>
    <property type="match status" value="1"/>
</dbReference>
<keyword evidence="7" id="KW-0813">Transport</keyword>
<gene>
    <name evidence="12" type="primary">mscS_2</name>
    <name evidence="12" type="ORF">Mame_02633</name>
</gene>
<dbReference type="SUPFAM" id="SSF82689">
    <property type="entry name" value="Mechanosensitive channel protein MscS (YggB), C-terminal domain"/>
    <property type="match status" value="1"/>
</dbReference>
<evidence type="ECO:0000259" key="9">
    <source>
        <dbReference type="Pfam" id="PF00924"/>
    </source>
</evidence>
<evidence type="ECO:0000313" key="12">
    <source>
        <dbReference type="EMBL" id="AQZ51959.1"/>
    </source>
</evidence>
<dbReference type="RefSeq" id="WP_018066453.1">
    <property type="nucleotide sequence ID" value="NZ_AQWH01000023.1"/>
</dbReference>
<dbReference type="InterPro" id="IPR011014">
    <property type="entry name" value="MscS_channel_TM-2"/>
</dbReference>
<feature type="domain" description="Mechanosensitive ion channel MscS" evidence="9">
    <location>
        <begin position="117"/>
        <end position="183"/>
    </location>
</feature>
<comment type="similarity">
    <text evidence="2 7">Belongs to the MscS (TC 1.A.23) family.</text>
</comment>
<dbReference type="Gene3D" id="2.30.30.60">
    <property type="match status" value="1"/>
</dbReference>
<evidence type="ECO:0000256" key="4">
    <source>
        <dbReference type="ARBA" id="ARBA00022692"/>
    </source>
</evidence>
<dbReference type="KEGG" id="mmed:Mame_02633"/>
<name>A0A1U9Z2N5_9HYPH</name>
<dbReference type="GO" id="GO:0008381">
    <property type="term" value="F:mechanosensitive monoatomic ion channel activity"/>
    <property type="evidence" value="ECO:0007669"/>
    <property type="project" value="InterPro"/>
</dbReference>
<dbReference type="SUPFAM" id="SSF50182">
    <property type="entry name" value="Sm-like ribonucleoproteins"/>
    <property type="match status" value="1"/>
</dbReference>
<feature type="region of interest" description="Disordered" evidence="8">
    <location>
        <begin position="282"/>
        <end position="339"/>
    </location>
</feature>
<dbReference type="Gene3D" id="3.30.70.100">
    <property type="match status" value="1"/>
</dbReference>
<evidence type="ECO:0000256" key="2">
    <source>
        <dbReference type="ARBA" id="ARBA00008017"/>
    </source>
</evidence>
<dbReference type="Pfam" id="PF21088">
    <property type="entry name" value="MS_channel_1st"/>
    <property type="match status" value="1"/>
</dbReference>
<evidence type="ECO:0000313" key="13">
    <source>
        <dbReference type="Proteomes" id="UP000191135"/>
    </source>
</evidence>
<dbReference type="InterPro" id="IPR010920">
    <property type="entry name" value="LSM_dom_sf"/>
</dbReference>
<evidence type="ECO:0000259" key="10">
    <source>
        <dbReference type="Pfam" id="PF21082"/>
    </source>
</evidence>
<feature type="transmembrane region" description="Helical" evidence="7">
    <location>
        <begin position="21"/>
        <end position="47"/>
    </location>
</feature>
<keyword evidence="4 7" id="KW-0812">Transmembrane</keyword>
<keyword evidence="3" id="KW-1003">Cell membrane</keyword>
<dbReference type="InterPro" id="IPR008910">
    <property type="entry name" value="MSC_TM_helix"/>
</dbReference>
<dbReference type="InterPro" id="IPR049142">
    <property type="entry name" value="MS_channel_1st"/>
</dbReference>
<comment type="subcellular location">
    <subcellularLocation>
        <location evidence="7">Cell inner membrane</location>
        <topology evidence="7">Multi-pass membrane protein</topology>
    </subcellularLocation>
    <subcellularLocation>
        <location evidence="1">Cell membrane</location>
        <topology evidence="1">Multi-pass membrane protein</topology>
    </subcellularLocation>
</comment>
<dbReference type="InterPro" id="IPR023408">
    <property type="entry name" value="MscS_beta-dom_sf"/>
</dbReference>
<dbReference type="PANTHER" id="PTHR30221">
    <property type="entry name" value="SMALL-CONDUCTANCE MECHANOSENSITIVE CHANNEL"/>
    <property type="match status" value="1"/>
</dbReference>